<proteinExistence type="predicted"/>
<feature type="compositionally biased region" description="Basic and acidic residues" evidence="1">
    <location>
        <begin position="8"/>
        <end position="27"/>
    </location>
</feature>
<evidence type="ECO:0000256" key="1">
    <source>
        <dbReference type="SAM" id="MobiDB-lite"/>
    </source>
</evidence>
<comment type="caution">
    <text evidence="2">The sequence shown here is derived from an EMBL/GenBank/DDBJ whole genome shotgun (WGS) entry which is preliminary data.</text>
</comment>
<gene>
    <name evidence="2" type="ORF">T12_12878</name>
</gene>
<name>A0A0V0ZMI7_9BILA</name>
<dbReference type="Proteomes" id="UP000054783">
    <property type="component" value="Unassembled WGS sequence"/>
</dbReference>
<reference evidence="2 3" key="1">
    <citation type="submission" date="2015-01" db="EMBL/GenBank/DDBJ databases">
        <title>Evolution of Trichinella species and genotypes.</title>
        <authorList>
            <person name="Korhonen P.K."/>
            <person name="Edoardo P."/>
            <person name="Giuseppe L.R."/>
            <person name="Gasser R.B."/>
        </authorList>
    </citation>
    <scope>NUCLEOTIDE SEQUENCE [LARGE SCALE GENOMIC DNA]</scope>
    <source>
        <strain evidence="2">ISS2496</strain>
    </source>
</reference>
<protein>
    <submittedName>
        <fullName evidence="2">Uncharacterized protein</fullName>
    </submittedName>
</protein>
<organism evidence="2 3">
    <name type="scientific">Trichinella patagoniensis</name>
    <dbReference type="NCBI Taxonomy" id="990121"/>
    <lineage>
        <taxon>Eukaryota</taxon>
        <taxon>Metazoa</taxon>
        <taxon>Ecdysozoa</taxon>
        <taxon>Nematoda</taxon>
        <taxon>Enoplea</taxon>
        <taxon>Dorylaimia</taxon>
        <taxon>Trichinellida</taxon>
        <taxon>Trichinellidae</taxon>
        <taxon>Trichinella</taxon>
    </lineage>
</organism>
<dbReference type="AlphaFoldDB" id="A0A0V0ZMI7"/>
<feature type="region of interest" description="Disordered" evidence="1">
    <location>
        <begin position="1"/>
        <end position="27"/>
    </location>
</feature>
<evidence type="ECO:0000313" key="3">
    <source>
        <dbReference type="Proteomes" id="UP000054783"/>
    </source>
</evidence>
<evidence type="ECO:0000313" key="2">
    <source>
        <dbReference type="EMBL" id="KRY13643.1"/>
    </source>
</evidence>
<sequence length="113" mass="12684">MSDYFGRGNKDNMHGTHTTSKPERERGCGGVTSVIFRCGVHIFCHTKCRQSTARRNKMEMHKVRIVSLSPKGVSKQNGIVDVPGETDCREVTVNPVAVSSKYFCERHVSELEE</sequence>
<accession>A0A0V0ZMI7</accession>
<keyword evidence="3" id="KW-1185">Reference proteome</keyword>
<dbReference type="EMBL" id="JYDQ01000134">
    <property type="protein sequence ID" value="KRY13643.1"/>
    <property type="molecule type" value="Genomic_DNA"/>
</dbReference>